<dbReference type="PANTHER" id="PTHR18964">
    <property type="entry name" value="ROK (REPRESSOR, ORF, KINASE) FAMILY"/>
    <property type="match status" value="1"/>
</dbReference>
<dbReference type="SUPFAM" id="SSF46785">
    <property type="entry name" value="Winged helix' DNA-binding domain"/>
    <property type="match status" value="1"/>
</dbReference>
<dbReference type="RefSeq" id="WP_141892396.1">
    <property type="nucleotide sequence ID" value="NZ_BAABLH010000013.1"/>
</dbReference>
<dbReference type="Pfam" id="PF00480">
    <property type="entry name" value="ROK"/>
    <property type="match status" value="1"/>
</dbReference>
<name>A0A543FJG4_9MICO</name>
<accession>A0A543FJG4</accession>
<keyword evidence="4" id="KW-0418">Kinase</keyword>
<dbReference type="Proteomes" id="UP000320235">
    <property type="component" value="Unassembled WGS sequence"/>
</dbReference>
<organism evidence="4 5">
    <name type="scientific">Microbacterium kyungheense</name>
    <dbReference type="NCBI Taxonomy" id="1263636"/>
    <lineage>
        <taxon>Bacteria</taxon>
        <taxon>Bacillati</taxon>
        <taxon>Actinomycetota</taxon>
        <taxon>Actinomycetes</taxon>
        <taxon>Micrococcales</taxon>
        <taxon>Microbacteriaceae</taxon>
        <taxon>Microbacterium</taxon>
    </lineage>
</organism>
<dbReference type="InterPro" id="IPR000835">
    <property type="entry name" value="HTH_MarR-typ"/>
</dbReference>
<dbReference type="Pfam" id="PF12802">
    <property type="entry name" value="MarR_2"/>
    <property type="match status" value="1"/>
</dbReference>
<comment type="similarity">
    <text evidence="1">Belongs to the ROK (NagC/XylR) family.</text>
</comment>
<proteinExistence type="inferred from homology"/>
<evidence type="ECO:0000256" key="2">
    <source>
        <dbReference type="SAM" id="MobiDB-lite"/>
    </source>
</evidence>
<evidence type="ECO:0000313" key="5">
    <source>
        <dbReference type="Proteomes" id="UP000320235"/>
    </source>
</evidence>
<evidence type="ECO:0000259" key="3">
    <source>
        <dbReference type="Pfam" id="PF12802"/>
    </source>
</evidence>
<dbReference type="InterPro" id="IPR000600">
    <property type="entry name" value="ROK"/>
</dbReference>
<dbReference type="InterPro" id="IPR036388">
    <property type="entry name" value="WH-like_DNA-bd_sf"/>
</dbReference>
<keyword evidence="5" id="KW-1185">Reference proteome</keyword>
<dbReference type="PANTHER" id="PTHR18964:SF173">
    <property type="entry name" value="GLUCOKINASE"/>
    <property type="match status" value="1"/>
</dbReference>
<dbReference type="GO" id="GO:0016301">
    <property type="term" value="F:kinase activity"/>
    <property type="evidence" value="ECO:0007669"/>
    <property type="project" value="UniProtKB-KW"/>
</dbReference>
<keyword evidence="4" id="KW-0808">Transferase</keyword>
<dbReference type="SUPFAM" id="SSF53067">
    <property type="entry name" value="Actin-like ATPase domain"/>
    <property type="match status" value="1"/>
</dbReference>
<reference evidence="4 5" key="1">
    <citation type="submission" date="2019-06" db="EMBL/GenBank/DDBJ databases">
        <title>Sequencing the genomes of 1000 actinobacteria strains.</title>
        <authorList>
            <person name="Klenk H.-P."/>
        </authorList>
    </citation>
    <scope>NUCLEOTIDE SEQUENCE [LARGE SCALE GENOMIC DNA]</scope>
    <source>
        <strain evidence="4 5">DSM 105492</strain>
    </source>
</reference>
<dbReference type="InterPro" id="IPR043129">
    <property type="entry name" value="ATPase_NBD"/>
</dbReference>
<evidence type="ECO:0000313" key="4">
    <source>
        <dbReference type="EMBL" id="TQM33856.1"/>
    </source>
</evidence>
<dbReference type="GO" id="GO:0003700">
    <property type="term" value="F:DNA-binding transcription factor activity"/>
    <property type="evidence" value="ECO:0007669"/>
    <property type="project" value="InterPro"/>
</dbReference>
<dbReference type="InterPro" id="IPR036390">
    <property type="entry name" value="WH_DNA-bd_sf"/>
</dbReference>
<evidence type="ECO:0000256" key="1">
    <source>
        <dbReference type="ARBA" id="ARBA00006479"/>
    </source>
</evidence>
<dbReference type="EMBL" id="VFPE01000001">
    <property type="protein sequence ID" value="TQM33856.1"/>
    <property type="molecule type" value="Genomic_DNA"/>
</dbReference>
<protein>
    <submittedName>
        <fullName evidence="4">Putative NBD/HSP70 family sugar kinase</fullName>
    </submittedName>
</protein>
<sequence>MTDTTDRSGRRTATAPNSRRNPRAVNDRDRPGANQHDLGSFNEVAIIETIRQAGTISRTEIAERTGLTQQSVSRILRVLLERQLLAEGEQTRSERLGKPRTPVRLRAEAAHAVGILVDPDVVSVVLVDLDARELEQRSIHLDPGVSPADLVELIGVNVEDVLSASGIDRGTFLGVGVAVPGPITADGDLLDLPLSRAWRNVPLHRMLDERLPYPVVVEKDGTAAAVGERWVGRTARAHDFVYLYFGTGMGSGLVLNGEAYRGISSNAGEFGQLCAIRLGRIDGSGRPELVRECNPPVAIPEIARELGYAGTAITYREFCAEVAAGDAAVIAAVQQVADVIALGAAALVDVLDLSTIVVGGPAFEPELHEIVVSTIERAVNTMPTAHRARTVAVERSVVTGEAGAIGAASTIFHASFAPMVRRTQPYDLR</sequence>
<dbReference type="CDD" id="cd23763">
    <property type="entry name" value="ASKHA_ATPase_ROK"/>
    <property type="match status" value="1"/>
</dbReference>
<feature type="domain" description="HTH marR-type" evidence="3">
    <location>
        <begin position="42"/>
        <end position="88"/>
    </location>
</feature>
<gene>
    <name evidence="4" type="ORF">FB391_0139</name>
</gene>
<feature type="region of interest" description="Disordered" evidence="2">
    <location>
        <begin position="1"/>
        <end position="38"/>
    </location>
</feature>
<comment type="caution">
    <text evidence="4">The sequence shown here is derived from an EMBL/GenBank/DDBJ whole genome shotgun (WGS) entry which is preliminary data.</text>
</comment>
<dbReference type="OrthoDB" id="4083144at2"/>
<dbReference type="Gene3D" id="3.30.420.40">
    <property type="match status" value="2"/>
</dbReference>
<dbReference type="Gene3D" id="1.10.10.10">
    <property type="entry name" value="Winged helix-like DNA-binding domain superfamily/Winged helix DNA-binding domain"/>
    <property type="match status" value="1"/>
</dbReference>
<dbReference type="AlphaFoldDB" id="A0A543FJG4"/>